<evidence type="ECO:0000313" key="5">
    <source>
        <dbReference type="Proteomes" id="UP001627154"/>
    </source>
</evidence>
<evidence type="ECO:0000313" key="4">
    <source>
        <dbReference type="EMBL" id="KAL3402387.1"/>
    </source>
</evidence>
<dbReference type="InterPro" id="IPR036770">
    <property type="entry name" value="Ankyrin_rpt-contain_sf"/>
</dbReference>
<evidence type="ECO:0000256" key="2">
    <source>
        <dbReference type="ARBA" id="ARBA00023043"/>
    </source>
</evidence>
<keyword evidence="5" id="KW-1185">Reference proteome</keyword>
<proteinExistence type="predicted"/>
<evidence type="ECO:0000256" key="1">
    <source>
        <dbReference type="ARBA" id="ARBA00022737"/>
    </source>
</evidence>
<dbReference type="SMART" id="SM00248">
    <property type="entry name" value="ANK"/>
    <property type="match status" value="4"/>
</dbReference>
<keyword evidence="2 3" id="KW-0040">ANK repeat</keyword>
<evidence type="ECO:0000256" key="3">
    <source>
        <dbReference type="PROSITE-ProRule" id="PRU00023"/>
    </source>
</evidence>
<comment type="caution">
    <text evidence="4">The sequence shown here is derived from an EMBL/GenBank/DDBJ whole genome shotgun (WGS) entry which is preliminary data.</text>
</comment>
<dbReference type="SUPFAM" id="SSF48403">
    <property type="entry name" value="Ankyrin repeat"/>
    <property type="match status" value="1"/>
</dbReference>
<dbReference type="InterPro" id="IPR002110">
    <property type="entry name" value="Ankyrin_rpt"/>
</dbReference>
<name>A0ABD2XCB0_9HYME</name>
<dbReference type="Gene3D" id="1.25.40.20">
    <property type="entry name" value="Ankyrin repeat-containing domain"/>
    <property type="match status" value="1"/>
</dbReference>
<accession>A0ABD2XCB0</accession>
<dbReference type="EMBL" id="JBJJXI010000035">
    <property type="protein sequence ID" value="KAL3402387.1"/>
    <property type="molecule type" value="Genomic_DNA"/>
</dbReference>
<keyword evidence="1" id="KW-0677">Repeat</keyword>
<protein>
    <recommendedName>
        <fullName evidence="6">Ankyrin</fullName>
    </recommendedName>
</protein>
<feature type="repeat" description="ANK" evidence="3">
    <location>
        <begin position="194"/>
        <end position="222"/>
    </location>
</feature>
<dbReference type="AlphaFoldDB" id="A0ABD2XCB0"/>
<dbReference type="PANTHER" id="PTHR24166:SF48">
    <property type="entry name" value="PROTEIN VAPYRIN"/>
    <property type="match status" value="1"/>
</dbReference>
<dbReference type="PANTHER" id="PTHR24166">
    <property type="entry name" value="ROLLING PEBBLES, ISOFORM B"/>
    <property type="match status" value="1"/>
</dbReference>
<dbReference type="InterPro" id="IPR050889">
    <property type="entry name" value="Dendritic_Spine_Reg/Scaffold"/>
</dbReference>
<feature type="repeat" description="ANK" evidence="3">
    <location>
        <begin position="263"/>
        <end position="290"/>
    </location>
</feature>
<reference evidence="4 5" key="1">
    <citation type="journal article" date="2024" name="bioRxiv">
        <title>A reference genome for Trichogramma kaykai: A tiny desert-dwelling parasitoid wasp with competing sex-ratio distorters.</title>
        <authorList>
            <person name="Culotta J."/>
            <person name="Lindsey A.R."/>
        </authorList>
    </citation>
    <scope>NUCLEOTIDE SEQUENCE [LARGE SCALE GENOMIC DNA]</scope>
    <source>
        <strain evidence="4 5">KSX58</strain>
    </source>
</reference>
<evidence type="ECO:0008006" key="6">
    <source>
        <dbReference type="Google" id="ProtNLM"/>
    </source>
</evidence>
<dbReference type="Proteomes" id="UP001627154">
    <property type="component" value="Unassembled WGS sequence"/>
</dbReference>
<dbReference type="PROSITE" id="PS50088">
    <property type="entry name" value="ANK_REPEAT"/>
    <property type="match status" value="2"/>
</dbReference>
<organism evidence="4 5">
    <name type="scientific">Trichogramma kaykai</name>
    <dbReference type="NCBI Taxonomy" id="54128"/>
    <lineage>
        <taxon>Eukaryota</taxon>
        <taxon>Metazoa</taxon>
        <taxon>Ecdysozoa</taxon>
        <taxon>Arthropoda</taxon>
        <taxon>Hexapoda</taxon>
        <taxon>Insecta</taxon>
        <taxon>Pterygota</taxon>
        <taxon>Neoptera</taxon>
        <taxon>Endopterygota</taxon>
        <taxon>Hymenoptera</taxon>
        <taxon>Apocrita</taxon>
        <taxon>Proctotrupomorpha</taxon>
        <taxon>Chalcidoidea</taxon>
        <taxon>Trichogrammatidae</taxon>
        <taxon>Trichogramma</taxon>
    </lineage>
</organism>
<dbReference type="Pfam" id="PF12796">
    <property type="entry name" value="Ank_2"/>
    <property type="match status" value="1"/>
</dbReference>
<gene>
    <name evidence="4" type="ORF">TKK_004656</name>
</gene>
<dbReference type="PROSITE" id="PS50297">
    <property type="entry name" value="ANK_REP_REGION"/>
    <property type="match status" value="2"/>
</dbReference>
<sequence>MYWEEYESDENPYQDQLAILRRIRERVNWENFEERRDLLDRFDPVISDWKGRPQDLRGILPKQEMDWLLSESTRHSYDDKHDRGKRFIDFVARSGYEDVPELDEDGKPILRLATALHRLPRIHEPGTQIVLDLFRVYSRYDANYTDSATGTTHFHVACRFGQESVVRGFLELGQDPDCRLPTTTTTSRCAVDPPLHLALWRKHERVSELLLRAGADPNLSNEEGWTPLHVISNRDDDDELAKLFFEINDGLKRTVQVDARDKEGRTPLQWAVTSLLPDVVDVLLDRGADLASFVFPTENHFHERFEEWRYREWDYFQLRVASGLLACAERLERRGYELSRGDVLTIVKLCNVHGVFGRPAYFREFWYNDENLTSTLEEIKMRDDDPSSPSLHDLVRSRGKEQEKLLACMDYFKFARVERRLDSGSQTASCNLHLCEIMMRGFCRRWALDAFVQLTRYRLPILCCDTIVERLMNQDLCNIFLAATQVV</sequence>